<dbReference type="EMBL" id="GBXM01008574">
    <property type="protein sequence ID" value="JAI00004.1"/>
    <property type="molecule type" value="Transcribed_RNA"/>
</dbReference>
<reference evidence="1" key="1">
    <citation type="submission" date="2014-11" db="EMBL/GenBank/DDBJ databases">
        <authorList>
            <person name="Amaro Gonzalez C."/>
        </authorList>
    </citation>
    <scope>NUCLEOTIDE SEQUENCE</scope>
</reference>
<dbReference type="AlphaFoldDB" id="A0A0E9XE90"/>
<accession>A0A0E9XE90</accession>
<sequence>MRPGSQLAFKLIPEVLDEVQIRALCRPVKFLHIIFDKTITIWTSLSACGALS</sequence>
<organism evidence="1">
    <name type="scientific">Anguilla anguilla</name>
    <name type="common">European freshwater eel</name>
    <name type="synonym">Muraena anguilla</name>
    <dbReference type="NCBI Taxonomy" id="7936"/>
    <lineage>
        <taxon>Eukaryota</taxon>
        <taxon>Metazoa</taxon>
        <taxon>Chordata</taxon>
        <taxon>Craniata</taxon>
        <taxon>Vertebrata</taxon>
        <taxon>Euteleostomi</taxon>
        <taxon>Actinopterygii</taxon>
        <taxon>Neopterygii</taxon>
        <taxon>Teleostei</taxon>
        <taxon>Anguilliformes</taxon>
        <taxon>Anguillidae</taxon>
        <taxon>Anguilla</taxon>
    </lineage>
</organism>
<proteinExistence type="predicted"/>
<evidence type="ECO:0000313" key="1">
    <source>
        <dbReference type="EMBL" id="JAI00004.1"/>
    </source>
</evidence>
<protein>
    <submittedName>
        <fullName evidence="1">Uncharacterized protein</fullName>
    </submittedName>
</protein>
<reference evidence="1" key="2">
    <citation type="journal article" date="2015" name="Fish Shellfish Immunol.">
        <title>Early steps in the European eel (Anguilla anguilla)-Vibrio vulnificus interaction in the gills: Role of the RtxA13 toxin.</title>
        <authorList>
            <person name="Callol A."/>
            <person name="Pajuelo D."/>
            <person name="Ebbesson L."/>
            <person name="Teles M."/>
            <person name="MacKenzie S."/>
            <person name="Amaro C."/>
        </authorList>
    </citation>
    <scope>NUCLEOTIDE SEQUENCE</scope>
</reference>
<name>A0A0E9XE90_ANGAN</name>